<dbReference type="Proteomes" id="UP000190625">
    <property type="component" value="Unassembled WGS sequence"/>
</dbReference>
<evidence type="ECO:0000256" key="7">
    <source>
        <dbReference type="ARBA" id="ARBA00023136"/>
    </source>
</evidence>
<accession>A0A1T4PHS7</accession>
<protein>
    <submittedName>
        <fullName evidence="9">Spore germination protein KB</fullName>
    </submittedName>
</protein>
<feature type="transmembrane region" description="Helical" evidence="8">
    <location>
        <begin position="179"/>
        <end position="200"/>
    </location>
</feature>
<dbReference type="GO" id="GO:0016020">
    <property type="term" value="C:membrane"/>
    <property type="evidence" value="ECO:0007669"/>
    <property type="project" value="UniProtKB-SubCell"/>
</dbReference>
<feature type="transmembrane region" description="Helical" evidence="8">
    <location>
        <begin position="265"/>
        <end position="288"/>
    </location>
</feature>
<feature type="transmembrane region" description="Helical" evidence="8">
    <location>
        <begin position="300"/>
        <end position="317"/>
    </location>
</feature>
<gene>
    <name evidence="9" type="ORF">SAMN02745118_02174</name>
</gene>
<dbReference type="InterPro" id="IPR004761">
    <property type="entry name" value="Spore_GerAB"/>
</dbReference>
<comment type="similarity">
    <text evidence="2">Belongs to the amino acid-polyamine-organocation (APC) superfamily. Spore germination protein (SGP) (TC 2.A.3.9) family.</text>
</comment>
<dbReference type="STRING" id="142842.SAMN02745118_02174"/>
<evidence type="ECO:0000256" key="4">
    <source>
        <dbReference type="ARBA" id="ARBA00022544"/>
    </source>
</evidence>
<keyword evidence="3" id="KW-0813">Transport</keyword>
<keyword evidence="7 8" id="KW-0472">Membrane</keyword>
<organism evidence="9 10">
    <name type="scientific">Selenihalanaerobacter shriftii</name>
    <dbReference type="NCBI Taxonomy" id="142842"/>
    <lineage>
        <taxon>Bacteria</taxon>
        <taxon>Bacillati</taxon>
        <taxon>Bacillota</taxon>
        <taxon>Clostridia</taxon>
        <taxon>Halanaerobiales</taxon>
        <taxon>Halobacteroidaceae</taxon>
        <taxon>Selenihalanaerobacter</taxon>
    </lineage>
</organism>
<dbReference type="RefSeq" id="WP_159442943.1">
    <property type="nucleotide sequence ID" value="NZ_FUWM01000019.1"/>
</dbReference>
<evidence type="ECO:0000256" key="2">
    <source>
        <dbReference type="ARBA" id="ARBA00007998"/>
    </source>
</evidence>
<evidence type="ECO:0000256" key="8">
    <source>
        <dbReference type="SAM" id="Phobius"/>
    </source>
</evidence>
<dbReference type="GO" id="GO:0009847">
    <property type="term" value="P:spore germination"/>
    <property type="evidence" value="ECO:0007669"/>
    <property type="project" value="InterPro"/>
</dbReference>
<keyword evidence="6 8" id="KW-1133">Transmembrane helix</keyword>
<keyword evidence="10" id="KW-1185">Reference proteome</keyword>
<evidence type="ECO:0000256" key="3">
    <source>
        <dbReference type="ARBA" id="ARBA00022448"/>
    </source>
</evidence>
<dbReference type="OrthoDB" id="1675410at2"/>
<proteinExistence type="inferred from homology"/>
<evidence type="ECO:0000313" key="10">
    <source>
        <dbReference type="Proteomes" id="UP000190625"/>
    </source>
</evidence>
<dbReference type="Pfam" id="PF03845">
    <property type="entry name" value="Spore_permease"/>
    <property type="match status" value="1"/>
</dbReference>
<evidence type="ECO:0000313" key="9">
    <source>
        <dbReference type="EMBL" id="SJZ91110.1"/>
    </source>
</evidence>
<dbReference type="PANTHER" id="PTHR34975">
    <property type="entry name" value="SPORE GERMINATION PROTEIN A2"/>
    <property type="match status" value="1"/>
</dbReference>
<keyword evidence="4" id="KW-0309">Germination</keyword>
<evidence type="ECO:0000256" key="5">
    <source>
        <dbReference type="ARBA" id="ARBA00022692"/>
    </source>
</evidence>
<sequence length="356" mass="39842">MVNDIKISKYQLLVLMMGFIFGIIVNPASAAYQDAWLAFIMGWAAGFILIGMYAYIAILNPNKTLIDILRATFGKYLGSILGMLYIWYFIHLAAIILRNFGEFMVISTYTETPLIFIVIILSGAVAYQVRSGLEVLARMSELFVPLVPIFVLFLFLILLPEYDVSNFLPILERGITPVIKAAFSITTFPFGEVVLFLMIFPALNEKDELFKTSYLATAIMGMILFIITIRDLLVLGPNFFANAIFPPVITTSVIPNLNLNLDPVIFVNFLIGGGIKGSLLIYAAALGLAQLFKLDHYKSFIIPLLLVTVGLSQWLYGSIMETLQWSAQIYPYYAIPFQVIIPLIILITSLIKETIQ</sequence>
<feature type="transmembrane region" description="Helical" evidence="8">
    <location>
        <begin position="12"/>
        <end position="30"/>
    </location>
</feature>
<dbReference type="EMBL" id="FUWM01000019">
    <property type="protein sequence ID" value="SJZ91110.1"/>
    <property type="molecule type" value="Genomic_DNA"/>
</dbReference>
<dbReference type="NCBIfam" id="TIGR00912">
    <property type="entry name" value="2A0309"/>
    <property type="match status" value="1"/>
</dbReference>
<feature type="transmembrane region" description="Helical" evidence="8">
    <location>
        <begin position="76"/>
        <end position="97"/>
    </location>
</feature>
<reference evidence="10" key="1">
    <citation type="submission" date="2017-02" db="EMBL/GenBank/DDBJ databases">
        <authorList>
            <person name="Varghese N."/>
            <person name="Submissions S."/>
        </authorList>
    </citation>
    <scope>NUCLEOTIDE SEQUENCE [LARGE SCALE GENOMIC DNA]</scope>
    <source>
        <strain evidence="10">ATCC BAA-73</strain>
    </source>
</reference>
<dbReference type="AlphaFoldDB" id="A0A1T4PHS7"/>
<name>A0A1T4PHS7_9FIRM</name>
<feature type="transmembrane region" description="Helical" evidence="8">
    <location>
        <begin position="36"/>
        <end position="56"/>
    </location>
</feature>
<feature type="transmembrane region" description="Helical" evidence="8">
    <location>
        <begin position="329"/>
        <end position="351"/>
    </location>
</feature>
<evidence type="ECO:0000256" key="6">
    <source>
        <dbReference type="ARBA" id="ARBA00022989"/>
    </source>
</evidence>
<feature type="transmembrane region" description="Helical" evidence="8">
    <location>
        <begin position="212"/>
        <end position="229"/>
    </location>
</feature>
<feature type="transmembrane region" description="Helical" evidence="8">
    <location>
        <begin position="139"/>
        <end position="159"/>
    </location>
</feature>
<evidence type="ECO:0000256" key="1">
    <source>
        <dbReference type="ARBA" id="ARBA00004141"/>
    </source>
</evidence>
<dbReference type="PANTHER" id="PTHR34975:SF2">
    <property type="entry name" value="SPORE GERMINATION PROTEIN A2"/>
    <property type="match status" value="1"/>
</dbReference>
<keyword evidence="5 8" id="KW-0812">Transmembrane</keyword>
<feature type="transmembrane region" description="Helical" evidence="8">
    <location>
        <begin position="103"/>
        <end position="127"/>
    </location>
</feature>
<comment type="subcellular location">
    <subcellularLocation>
        <location evidence="1">Membrane</location>
        <topology evidence="1">Multi-pass membrane protein</topology>
    </subcellularLocation>
</comment>